<evidence type="ECO:0000313" key="2">
    <source>
        <dbReference type="Proteomes" id="UP001148737"/>
    </source>
</evidence>
<gene>
    <name evidence="1" type="ORF">NLG97_g10611</name>
</gene>
<proteinExistence type="predicted"/>
<name>A0ACC1QEI5_9HYPO</name>
<comment type="caution">
    <text evidence="1">The sequence shown here is derived from an EMBL/GenBank/DDBJ whole genome shotgun (WGS) entry which is preliminary data.</text>
</comment>
<evidence type="ECO:0000313" key="1">
    <source>
        <dbReference type="EMBL" id="KAJ3472952.1"/>
    </source>
</evidence>
<sequence length="139" mass="14451">MPWRALNALKLTLPAFPRPADACRGPARFSVLSGNTAPTSTIPSSVRASLSASIPPPSPPPLPRYAQPATELAAHSPVSGLQSPRPPSDFPRFGIFLTTIPSNPPPQEPSARDTPISSLASSHPIAIAFSTAPIDAFPA</sequence>
<reference evidence="1" key="1">
    <citation type="submission" date="2022-07" db="EMBL/GenBank/DDBJ databases">
        <title>Genome Sequence of Lecanicillium saksenae.</title>
        <authorList>
            <person name="Buettner E."/>
        </authorList>
    </citation>
    <scope>NUCLEOTIDE SEQUENCE</scope>
    <source>
        <strain evidence="1">VT-O1</strain>
    </source>
</reference>
<accession>A0ACC1QEI5</accession>
<dbReference type="Proteomes" id="UP001148737">
    <property type="component" value="Unassembled WGS sequence"/>
</dbReference>
<dbReference type="EMBL" id="JANAKD010002761">
    <property type="protein sequence ID" value="KAJ3472952.1"/>
    <property type="molecule type" value="Genomic_DNA"/>
</dbReference>
<organism evidence="1 2">
    <name type="scientific">Lecanicillium saksenae</name>
    <dbReference type="NCBI Taxonomy" id="468837"/>
    <lineage>
        <taxon>Eukaryota</taxon>
        <taxon>Fungi</taxon>
        <taxon>Dikarya</taxon>
        <taxon>Ascomycota</taxon>
        <taxon>Pezizomycotina</taxon>
        <taxon>Sordariomycetes</taxon>
        <taxon>Hypocreomycetidae</taxon>
        <taxon>Hypocreales</taxon>
        <taxon>Cordycipitaceae</taxon>
        <taxon>Lecanicillium</taxon>
    </lineage>
</organism>
<keyword evidence="2" id="KW-1185">Reference proteome</keyword>
<protein>
    <submittedName>
        <fullName evidence="1">Uncharacterized protein</fullName>
    </submittedName>
</protein>